<name>A0A250J5A4_9BACT</name>
<dbReference type="InterPro" id="IPR017441">
    <property type="entry name" value="Protein_kinase_ATP_BS"/>
</dbReference>
<dbReference type="PANTHER" id="PTHR16305:SF28">
    <property type="entry name" value="GUANYLATE CYCLASE DOMAIN-CONTAINING PROTEIN"/>
    <property type="match status" value="1"/>
</dbReference>
<dbReference type="GO" id="GO:0009190">
    <property type="term" value="P:cyclic nucleotide biosynthetic process"/>
    <property type="evidence" value="ECO:0007669"/>
    <property type="project" value="InterPro"/>
</dbReference>
<dbReference type="CDD" id="cd14014">
    <property type="entry name" value="STKc_PknB_like"/>
    <property type="match status" value="1"/>
</dbReference>
<dbReference type="Pfam" id="PF13191">
    <property type="entry name" value="AAA_16"/>
    <property type="match status" value="1"/>
</dbReference>
<dbReference type="SUPFAM" id="SSF56112">
    <property type="entry name" value="Protein kinase-like (PK-like)"/>
    <property type="match status" value="1"/>
</dbReference>
<dbReference type="InterPro" id="IPR027417">
    <property type="entry name" value="P-loop_NTPase"/>
</dbReference>
<dbReference type="InterPro" id="IPR008271">
    <property type="entry name" value="Ser/Thr_kinase_AS"/>
</dbReference>
<feature type="domain" description="Protein kinase" evidence="7">
    <location>
        <begin position="62"/>
        <end position="334"/>
    </location>
</feature>
<accession>A0A250J5A4</accession>
<comment type="subcellular location">
    <subcellularLocation>
        <location evidence="1">Membrane</location>
        <topology evidence="1">Single-pass membrane protein</topology>
    </subcellularLocation>
</comment>
<dbReference type="SMART" id="SM00220">
    <property type="entry name" value="S_TKc"/>
    <property type="match status" value="1"/>
</dbReference>
<dbReference type="SMART" id="SM00028">
    <property type="entry name" value="TPR"/>
    <property type="match status" value="4"/>
</dbReference>
<reference evidence="8 9" key="1">
    <citation type="submission" date="2017-06" db="EMBL/GenBank/DDBJ databases">
        <title>Sequencing and comparative analysis of myxobacterial genomes.</title>
        <authorList>
            <person name="Rupp O."/>
            <person name="Goesmann A."/>
            <person name="Sogaard-Andersen L."/>
        </authorList>
    </citation>
    <scope>NUCLEOTIDE SEQUENCE [LARGE SCALE GENOMIC DNA]</scope>
    <source>
        <strain evidence="8 9">DSM 52655</strain>
    </source>
</reference>
<feature type="repeat" description="TPR" evidence="4">
    <location>
        <begin position="1271"/>
        <end position="1304"/>
    </location>
</feature>
<keyword evidence="3 5" id="KW-0067">ATP-binding</keyword>
<dbReference type="InterPro" id="IPR041664">
    <property type="entry name" value="AAA_16"/>
</dbReference>
<dbReference type="RefSeq" id="WP_095986847.1">
    <property type="nucleotide sequence ID" value="NZ_CP022098.1"/>
</dbReference>
<dbReference type="Gene3D" id="3.40.50.300">
    <property type="entry name" value="P-loop containing nucleotide triphosphate hydrolases"/>
    <property type="match status" value="1"/>
</dbReference>
<evidence type="ECO:0000256" key="1">
    <source>
        <dbReference type="ARBA" id="ARBA00004167"/>
    </source>
</evidence>
<dbReference type="Gene3D" id="3.30.200.20">
    <property type="entry name" value="Phosphorylase Kinase, domain 1"/>
    <property type="match status" value="1"/>
</dbReference>
<dbReference type="InterPro" id="IPR001054">
    <property type="entry name" value="A/G_cyclase"/>
</dbReference>
<dbReference type="GO" id="GO:0016020">
    <property type="term" value="C:membrane"/>
    <property type="evidence" value="ECO:0007669"/>
    <property type="project" value="UniProtKB-SubCell"/>
</dbReference>
<sequence length="1347" mass="149862">MADGTPDSTDNPASNQAPRSQGAGLEDSDFDDSLLRAVAEGPALFRKPAVGERLGGSDGRRFEILGELGQGGMGQVFRARDAELQRVVALKFFRPREDAGAAGSLELLRQESRAIARLDHENIIRVFDVAEWVGASWEPRIPFLIMECLEGESLTSLLRRERRPGVRRALEVMEGVAAGLAHAHERHILHRDLKPSNVFISPQGRVKLFDFGLAWSRLAGDSASAFLPIAGTPAYMSPEQWRGGAQDARSDLWSAGVLLYELLCGDPPYPCASLDELRERVTSTEPVPSVRTCCPDVPEELEALVASLLAKAPEARLPSAQQLLDRLRQLQEGLGPWREEPRGVVPQRRAVTLMSCLLVGAQGVSETSDPEDLSELEANFHKRCSEITQAHGGSITSCMGDEVLACFGYPVAHEEDAEHAVATALELSANGFVLQVGLHTETVVLDDSLPQLHGRAPTIQGEAPRIAAWLARQARPGTVVLSQTTHTLVRQAFDAVPLGEHSFEGLSKARPMPLWRAVRARETVFRFDRTLAAGALTPMVGREEELRRLLGFWKEAQEGRGSFVLLSGEAGLGKSRLLLELRQRIPPSSCTLLRCQCWSQFSQSAFHPIIEMMQGMLRLAPEGSPQDNRRVLDARLTQWGLDEEQRELLAAFLSLPSEGAAPRFPLSPEQRKERTREALTELLLHLTHARPVLGVVEDLHWADPSTRELLNTVLSRVGHARMLFVASTREADGRSEGPSYHHVTLERLSAPLTARLAREAANTELPEEMLRLLVEKTEGVPLFVEELSRQVAAGGSVPALPLTLHGLLLARLDALPVRLKTLVQLCAVVGRGFTRKLMASLTRREPSSLREDLEALVAAGLLQRSEDVEEGIAYQFRHALFQEAAYQSLPRGPRRHHHRRIAQALEEQFPKVVQTQPELLAHHYTEAGVPTRAIVHWRTAGMRALMRSANQEAVNHLNQALTLLGTQPDTPQRTQQELQLLSFLGIPLTQVRGLRAPEVKRTYARVRELFPLVGDALPALEVSYWGPFSYSYSRAEFPEAHALGKQLVEVGSRQRHQDLLAQGYRMMATIFFAWGRVHESLDNVERAVACSDSSLEEHMRLAVQQWVDPTAVALAHGAVIHSVSGQHEKALRWGQEALTLSERIGHPQTRAYVLLYAAMACQVRGDARGTLSRAEAHLELAHQVRLLTEWVWVGMLRAWALSELGLPEAGLVQMRQGLSRWRLVGMHASMTYFVGMLAQVHLRRRRPQEALRAVNEALRWAESTGERFYESEVYRVGAQAWRELGDEERAREFFQRAVHIAREQGAGLFEQRALRLLEPHEARPEDAEHPSRSEQPSPEEAARHAHE</sequence>
<feature type="compositionally biased region" description="Basic and acidic residues" evidence="6">
    <location>
        <begin position="1318"/>
        <end position="1332"/>
    </location>
</feature>
<feature type="region of interest" description="Disordered" evidence="6">
    <location>
        <begin position="1"/>
        <end position="28"/>
    </location>
</feature>
<feature type="compositionally biased region" description="Polar residues" evidence="6">
    <location>
        <begin position="1"/>
        <end position="19"/>
    </location>
</feature>
<evidence type="ECO:0000256" key="2">
    <source>
        <dbReference type="ARBA" id="ARBA00022741"/>
    </source>
</evidence>
<dbReference type="GO" id="GO:0035556">
    <property type="term" value="P:intracellular signal transduction"/>
    <property type="evidence" value="ECO:0007669"/>
    <property type="project" value="InterPro"/>
</dbReference>
<dbReference type="PROSITE" id="PS00107">
    <property type="entry name" value="PROTEIN_KINASE_ATP"/>
    <property type="match status" value="1"/>
</dbReference>
<dbReference type="InterPro" id="IPR000719">
    <property type="entry name" value="Prot_kinase_dom"/>
</dbReference>
<evidence type="ECO:0000313" key="8">
    <source>
        <dbReference type="EMBL" id="ATB38708.1"/>
    </source>
</evidence>
<dbReference type="PROSITE" id="PS50011">
    <property type="entry name" value="PROTEIN_KINASE_DOM"/>
    <property type="match status" value="1"/>
</dbReference>
<dbReference type="GO" id="GO:0004672">
    <property type="term" value="F:protein kinase activity"/>
    <property type="evidence" value="ECO:0007669"/>
    <property type="project" value="InterPro"/>
</dbReference>
<dbReference type="InterPro" id="IPR019734">
    <property type="entry name" value="TPR_rpt"/>
</dbReference>
<evidence type="ECO:0000313" key="9">
    <source>
        <dbReference type="Proteomes" id="UP000217257"/>
    </source>
</evidence>
<dbReference type="PANTHER" id="PTHR16305">
    <property type="entry name" value="TESTICULAR SOLUBLE ADENYLYL CYCLASE"/>
    <property type="match status" value="1"/>
</dbReference>
<evidence type="ECO:0000256" key="4">
    <source>
        <dbReference type="PROSITE-ProRule" id="PRU00339"/>
    </source>
</evidence>
<gene>
    <name evidence="8" type="ORF">CYFUS_004143</name>
</gene>
<keyword evidence="4" id="KW-0802">TPR repeat</keyword>
<evidence type="ECO:0000256" key="6">
    <source>
        <dbReference type="SAM" id="MobiDB-lite"/>
    </source>
</evidence>
<dbReference type="PROSITE" id="PS50005">
    <property type="entry name" value="TPR"/>
    <property type="match status" value="1"/>
</dbReference>
<dbReference type="Proteomes" id="UP000217257">
    <property type="component" value="Chromosome"/>
</dbReference>
<dbReference type="SUPFAM" id="SSF55073">
    <property type="entry name" value="Nucleotide cyclase"/>
    <property type="match status" value="1"/>
</dbReference>
<dbReference type="SUPFAM" id="SSF52540">
    <property type="entry name" value="P-loop containing nucleoside triphosphate hydrolases"/>
    <property type="match status" value="1"/>
</dbReference>
<dbReference type="Gene3D" id="1.25.40.10">
    <property type="entry name" value="Tetratricopeptide repeat domain"/>
    <property type="match status" value="1"/>
</dbReference>
<organism evidence="8 9">
    <name type="scientific">Cystobacter fuscus</name>
    <dbReference type="NCBI Taxonomy" id="43"/>
    <lineage>
        <taxon>Bacteria</taxon>
        <taxon>Pseudomonadati</taxon>
        <taxon>Myxococcota</taxon>
        <taxon>Myxococcia</taxon>
        <taxon>Myxococcales</taxon>
        <taxon>Cystobacterineae</taxon>
        <taxon>Archangiaceae</taxon>
        <taxon>Cystobacter</taxon>
    </lineage>
</organism>
<dbReference type="InterPro" id="IPR011990">
    <property type="entry name" value="TPR-like_helical_dom_sf"/>
</dbReference>
<feature type="region of interest" description="Disordered" evidence="6">
    <location>
        <begin position="1318"/>
        <end position="1347"/>
    </location>
</feature>
<protein>
    <recommendedName>
        <fullName evidence="7">Protein kinase domain-containing protein</fullName>
    </recommendedName>
</protein>
<dbReference type="InterPro" id="IPR029787">
    <property type="entry name" value="Nucleotide_cyclase"/>
</dbReference>
<dbReference type="GO" id="GO:0005737">
    <property type="term" value="C:cytoplasm"/>
    <property type="evidence" value="ECO:0007669"/>
    <property type="project" value="TreeGrafter"/>
</dbReference>
<dbReference type="CDD" id="cd07302">
    <property type="entry name" value="CHD"/>
    <property type="match status" value="1"/>
</dbReference>
<proteinExistence type="predicted"/>
<dbReference type="PROSITE" id="PS00108">
    <property type="entry name" value="PROTEIN_KINASE_ST"/>
    <property type="match status" value="1"/>
</dbReference>
<dbReference type="Gene3D" id="1.10.510.10">
    <property type="entry name" value="Transferase(Phosphotransferase) domain 1"/>
    <property type="match status" value="1"/>
</dbReference>
<dbReference type="Pfam" id="PF00069">
    <property type="entry name" value="Pkinase"/>
    <property type="match status" value="1"/>
</dbReference>
<dbReference type="InterPro" id="IPR011009">
    <property type="entry name" value="Kinase-like_dom_sf"/>
</dbReference>
<dbReference type="KEGG" id="cfus:CYFUS_004143"/>
<dbReference type="EMBL" id="CP022098">
    <property type="protein sequence ID" value="ATB38708.1"/>
    <property type="molecule type" value="Genomic_DNA"/>
</dbReference>
<evidence type="ECO:0000256" key="3">
    <source>
        <dbReference type="ARBA" id="ARBA00022840"/>
    </source>
</evidence>
<dbReference type="SUPFAM" id="SSF48452">
    <property type="entry name" value="TPR-like"/>
    <property type="match status" value="2"/>
</dbReference>
<dbReference type="Gene3D" id="3.30.70.1230">
    <property type="entry name" value="Nucleotide cyclase"/>
    <property type="match status" value="1"/>
</dbReference>
<evidence type="ECO:0000259" key="7">
    <source>
        <dbReference type="PROSITE" id="PS50011"/>
    </source>
</evidence>
<evidence type="ECO:0000256" key="5">
    <source>
        <dbReference type="PROSITE-ProRule" id="PRU10141"/>
    </source>
</evidence>
<feature type="binding site" evidence="5">
    <location>
        <position position="91"/>
    </location>
    <ligand>
        <name>ATP</name>
        <dbReference type="ChEBI" id="CHEBI:30616"/>
    </ligand>
</feature>
<keyword evidence="2 5" id="KW-0547">Nucleotide-binding</keyword>
<dbReference type="GO" id="GO:0004016">
    <property type="term" value="F:adenylate cyclase activity"/>
    <property type="evidence" value="ECO:0007669"/>
    <property type="project" value="UniProtKB-ARBA"/>
</dbReference>
<dbReference type="GO" id="GO:0005524">
    <property type="term" value="F:ATP binding"/>
    <property type="evidence" value="ECO:0007669"/>
    <property type="project" value="UniProtKB-UniRule"/>
</dbReference>